<dbReference type="Proteomes" id="UP000887580">
    <property type="component" value="Unplaced"/>
</dbReference>
<reference evidence="2" key="1">
    <citation type="submission" date="2022-11" db="UniProtKB">
        <authorList>
            <consortium name="WormBaseParasite"/>
        </authorList>
    </citation>
    <scope>IDENTIFICATION</scope>
</reference>
<dbReference type="WBParaSite" id="PS1159_v2.g6124.t1">
    <property type="protein sequence ID" value="PS1159_v2.g6124.t1"/>
    <property type="gene ID" value="PS1159_v2.g6124"/>
</dbReference>
<accession>A0AC35GK13</accession>
<name>A0AC35GK13_9BILA</name>
<evidence type="ECO:0000313" key="2">
    <source>
        <dbReference type="WBParaSite" id="PS1159_v2.g6124.t1"/>
    </source>
</evidence>
<protein>
    <submittedName>
        <fullName evidence="2">Uncharacterized protein</fullName>
    </submittedName>
</protein>
<proteinExistence type="predicted"/>
<evidence type="ECO:0000313" key="1">
    <source>
        <dbReference type="Proteomes" id="UP000887580"/>
    </source>
</evidence>
<sequence>MIDYFYKELQRVKKGQTKLCQPIEEFAIKLECSFDTGGISDAETLSSKIAEKLNIKHKLLEYVFLLKF</sequence>
<organism evidence="1 2">
    <name type="scientific">Panagrolaimus sp. PS1159</name>
    <dbReference type="NCBI Taxonomy" id="55785"/>
    <lineage>
        <taxon>Eukaryota</taxon>
        <taxon>Metazoa</taxon>
        <taxon>Ecdysozoa</taxon>
        <taxon>Nematoda</taxon>
        <taxon>Chromadorea</taxon>
        <taxon>Rhabditida</taxon>
        <taxon>Tylenchina</taxon>
        <taxon>Panagrolaimomorpha</taxon>
        <taxon>Panagrolaimoidea</taxon>
        <taxon>Panagrolaimidae</taxon>
        <taxon>Panagrolaimus</taxon>
    </lineage>
</organism>